<proteinExistence type="predicted"/>
<keyword evidence="2" id="KW-1185">Reference proteome</keyword>
<sequence>MLSSAGVKEPERALQLDNASIEEAWLRAAAPYERRPLPCGSNHRPAPLMLYSRANSARLKDKPTQASAE</sequence>
<reference evidence="1 2" key="1">
    <citation type="submission" date="2018-03" db="EMBL/GenBank/DDBJ databases">
        <title>Bacillus urumqiensis sp. nov., a moderately haloalkaliphilic bacterium isolated from a salt lake.</title>
        <authorList>
            <person name="Zhao B."/>
            <person name="Liao Z."/>
        </authorList>
    </citation>
    <scope>NUCLEOTIDE SEQUENCE [LARGE SCALE GENOMIC DNA]</scope>
    <source>
        <strain evidence="1 2">BZ-SZ-XJ18</strain>
    </source>
</reference>
<dbReference type="EMBL" id="PVNS01000005">
    <property type="protein sequence ID" value="PRO65940.1"/>
    <property type="molecule type" value="Genomic_DNA"/>
</dbReference>
<evidence type="ECO:0000313" key="1">
    <source>
        <dbReference type="EMBL" id="PRO65940.1"/>
    </source>
</evidence>
<accession>A0A2P6MI48</accession>
<dbReference type="Proteomes" id="UP000243650">
    <property type="component" value="Unassembled WGS sequence"/>
</dbReference>
<protein>
    <submittedName>
        <fullName evidence="1">Uncharacterized protein</fullName>
    </submittedName>
</protein>
<dbReference type="AlphaFoldDB" id="A0A2P6MI48"/>
<comment type="caution">
    <text evidence="1">The sequence shown here is derived from an EMBL/GenBank/DDBJ whole genome shotgun (WGS) entry which is preliminary data.</text>
</comment>
<organism evidence="1 2">
    <name type="scientific">Alkalicoccus urumqiensis</name>
    <name type="common">Bacillus urumqiensis</name>
    <dbReference type="NCBI Taxonomy" id="1548213"/>
    <lineage>
        <taxon>Bacteria</taxon>
        <taxon>Bacillati</taxon>
        <taxon>Bacillota</taxon>
        <taxon>Bacilli</taxon>
        <taxon>Bacillales</taxon>
        <taxon>Bacillaceae</taxon>
        <taxon>Alkalicoccus</taxon>
    </lineage>
</organism>
<name>A0A2P6MI48_ALKUR</name>
<gene>
    <name evidence="1" type="ORF">C6I21_06450</name>
</gene>
<evidence type="ECO:0000313" key="2">
    <source>
        <dbReference type="Proteomes" id="UP000243650"/>
    </source>
</evidence>